<organism evidence="2 3">
    <name type="scientific">Ceratodon purpureus</name>
    <name type="common">Fire moss</name>
    <name type="synonym">Dicranum purpureum</name>
    <dbReference type="NCBI Taxonomy" id="3225"/>
    <lineage>
        <taxon>Eukaryota</taxon>
        <taxon>Viridiplantae</taxon>
        <taxon>Streptophyta</taxon>
        <taxon>Embryophyta</taxon>
        <taxon>Bryophyta</taxon>
        <taxon>Bryophytina</taxon>
        <taxon>Bryopsida</taxon>
        <taxon>Dicranidae</taxon>
        <taxon>Pseudoditrichales</taxon>
        <taxon>Ditrichaceae</taxon>
        <taxon>Ceratodon</taxon>
    </lineage>
</organism>
<comment type="caution">
    <text evidence="2">The sequence shown here is derived from an EMBL/GenBank/DDBJ whole genome shotgun (WGS) entry which is preliminary data.</text>
</comment>
<keyword evidence="3" id="KW-1185">Reference proteome</keyword>
<sequence length="60" mass="6877">MGQHVCTCAIFSYDMSRKIETHHDVARLNEDFCQCAIFDSDESNDRLIGNFSLGRSFCKL</sequence>
<dbReference type="Proteomes" id="UP000822688">
    <property type="component" value="Chromosome 5"/>
</dbReference>
<dbReference type="Pfam" id="PF06884">
    <property type="entry name" value="DUF1264"/>
    <property type="match status" value="1"/>
</dbReference>
<proteinExistence type="inferred from homology"/>
<name>A0A8T0I4D0_CERPU</name>
<dbReference type="AlphaFoldDB" id="A0A8T0I4D0"/>
<dbReference type="OrthoDB" id="1901244at2759"/>
<evidence type="ECO:0000313" key="3">
    <source>
        <dbReference type="Proteomes" id="UP000822688"/>
    </source>
</evidence>
<reference evidence="2" key="1">
    <citation type="submission" date="2020-06" db="EMBL/GenBank/DDBJ databases">
        <title>WGS assembly of Ceratodon purpureus strain R40.</title>
        <authorList>
            <person name="Carey S.B."/>
            <person name="Jenkins J."/>
            <person name="Shu S."/>
            <person name="Lovell J.T."/>
            <person name="Sreedasyam A."/>
            <person name="Maumus F."/>
            <person name="Tiley G.P."/>
            <person name="Fernandez-Pozo N."/>
            <person name="Barry K."/>
            <person name="Chen C."/>
            <person name="Wang M."/>
            <person name="Lipzen A."/>
            <person name="Daum C."/>
            <person name="Saski C.A."/>
            <person name="Payton A.C."/>
            <person name="Mcbreen J.C."/>
            <person name="Conrad R.E."/>
            <person name="Kollar L.M."/>
            <person name="Olsson S."/>
            <person name="Huttunen S."/>
            <person name="Landis J.B."/>
            <person name="Wickett N.J."/>
            <person name="Johnson M.G."/>
            <person name="Rensing S.A."/>
            <person name="Grimwood J."/>
            <person name="Schmutz J."/>
            <person name="Mcdaniel S.F."/>
        </authorList>
    </citation>
    <scope>NUCLEOTIDE SEQUENCE</scope>
    <source>
        <strain evidence="2">R40</strain>
    </source>
</reference>
<comment type="similarity">
    <text evidence="1">Belongs to the OBAP family.</text>
</comment>
<gene>
    <name evidence="2" type="ORF">KC19_5G182500</name>
</gene>
<dbReference type="EMBL" id="CM026425">
    <property type="protein sequence ID" value="KAG0577795.1"/>
    <property type="molecule type" value="Genomic_DNA"/>
</dbReference>
<dbReference type="PANTHER" id="PTHR31360:SF1">
    <property type="entry name" value="OIL BODY-ASSOCIATED PROTEIN 2A"/>
    <property type="match status" value="1"/>
</dbReference>
<evidence type="ECO:0000256" key="1">
    <source>
        <dbReference type="ARBA" id="ARBA00009740"/>
    </source>
</evidence>
<evidence type="ECO:0000313" key="2">
    <source>
        <dbReference type="EMBL" id="KAG0577795.1"/>
    </source>
</evidence>
<dbReference type="InterPro" id="IPR010686">
    <property type="entry name" value="OBAP-like"/>
</dbReference>
<protein>
    <submittedName>
        <fullName evidence="2">Uncharacterized protein</fullName>
    </submittedName>
</protein>
<accession>A0A8T0I4D0</accession>
<dbReference type="PANTHER" id="PTHR31360">
    <property type="match status" value="1"/>
</dbReference>